<organism evidence="1 2">
    <name type="scientific">Cryobacterium ruanii</name>
    <dbReference type="NCBI Taxonomy" id="1259197"/>
    <lineage>
        <taxon>Bacteria</taxon>
        <taxon>Bacillati</taxon>
        <taxon>Actinomycetota</taxon>
        <taxon>Actinomycetes</taxon>
        <taxon>Micrococcales</taxon>
        <taxon>Microbacteriaceae</taxon>
        <taxon>Cryobacterium</taxon>
    </lineage>
</organism>
<gene>
    <name evidence="1" type="ORF">E3T47_02290</name>
</gene>
<sequence>MADLLAEIRVVTLTGSGGYGKTRLAMVVSGGCSGTLYRRVRWVDRQTVSEPNRVAPAVAEAVGVRSGSLVASAEAARLFEMQSPPPATLLHRSARSRCR</sequence>
<reference evidence="1 2" key="1">
    <citation type="submission" date="2019-03" db="EMBL/GenBank/DDBJ databases">
        <title>Genomics of glacier-inhabiting Cryobacterium strains.</title>
        <authorList>
            <person name="Liu Q."/>
            <person name="Xin Y.-H."/>
        </authorList>
    </citation>
    <scope>NUCLEOTIDE SEQUENCE [LARGE SCALE GENOMIC DNA]</scope>
    <source>
        <strain evidence="1 2">Sr36</strain>
    </source>
</reference>
<accession>A0A4R9ASC3</accession>
<name>A0A4R9ASC3_9MICO</name>
<dbReference type="Proteomes" id="UP000298154">
    <property type="component" value="Unassembled WGS sequence"/>
</dbReference>
<dbReference type="AlphaFoldDB" id="A0A4R9ASC3"/>
<dbReference type="RefSeq" id="WP_134554021.1">
    <property type="nucleotide sequence ID" value="NZ_SOHK01000005.1"/>
</dbReference>
<evidence type="ECO:0000313" key="2">
    <source>
        <dbReference type="Proteomes" id="UP000298154"/>
    </source>
</evidence>
<dbReference type="OrthoDB" id="9812579at2"/>
<dbReference type="EMBL" id="SOHK01000005">
    <property type="protein sequence ID" value="TFD68814.1"/>
    <property type="molecule type" value="Genomic_DNA"/>
</dbReference>
<protein>
    <submittedName>
        <fullName evidence="1">Uncharacterized protein</fullName>
    </submittedName>
</protein>
<comment type="caution">
    <text evidence="1">The sequence shown here is derived from an EMBL/GenBank/DDBJ whole genome shotgun (WGS) entry which is preliminary data.</text>
</comment>
<proteinExistence type="predicted"/>
<evidence type="ECO:0000313" key="1">
    <source>
        <dbReference type="EMBL" id="TFD68814.1"/>
    </source>
</evidence>
<keyword evidence="2" id="KW-1185">Reference proteome</keyword>